<evidence type="ECO:0000313" key="3">
    <source>
        <dbReference type="EMBL" id="AXK34744.1"/>
    </source>
</evidence>
<dbReference type="InterPro" id="IPR006311">
    <property type="entry name" value="TAT_signal"/>
</dbReference>
<protein>
    <recommendedName>
        <fullName evidence="5">Htaa domain-containing protein</fullName>
    </recommendedName>
</protein>
<evidence type="ECO:0000313" key="4">
    <source>
        <dbReference type="Proteomes" id="UP000254425"/>
    </source>
</evidence>
<keyword evidence="2" id="KW-0732">Signal</keyword>
<dbReference type="KEGG" id="sarm:DVA86_20905"/>
<dbReference type="Proteomes" id="UP000254425">
    <property type="component" value="Chromosome"/>
</dbReference>
<keyword evidence="4" id="KW-1185">Reference proteome</keyword>
<feature type="region of interest" description="Disordered" evidence="1">
    <location>
        <begin position="30"/>
        <end position="55"/>
    </location>
</feature>
<organism evidence="3 4">
    <name type="scientific">Streptomyces armeniacus</name>
    <dbReference type="NCBI Taxonomy" id="83291"/>
    <lineage>
        <taxon>Bacteria</taxon>
        <taxon>Bacillati</taxon>
        <taxon>Actinomycetota</taxon>
        <taxon>Actinomycetes</taxon>
        <taxon>Kitasatosporales</taxon>
        <taxon>Streptomycetaceae</taxon>
        <taxon>Streptomyces</taxon>
    </lineage>
</organism>
<name>A0A345XSX8_9ACTN</name>
<evidence type="ECO:0000256" key="2">
    <source>
        <dbReference type="SAM" id="SignalP"/>
    </source>
</evidence>
<feature type="signal peptide" evidence="2">
    <location>
        <begin position="1"/>
        <end position="26"/>
    </location>
</feature>
<dbReference type="PROSITE" id="PS51318">
    <property type="entry name" value="TAT"/>
    <property type="match status" value="1"/>
</dbReference>
<dbReference type="AlphaFoldDB" id="A0A345XSX8"/>
<proteinExistence type="predicted"/>
<feature type="compositionally biased region" description="Basic and acidic residues" evidence="1">
    <location>
        <begin position="45"/>
        <end position="55"/>
    </location>
</feature>
<feature type="chain" id="PRO_5038815311" description="Htaa domain-containing protein" evidence="2">
    <location>
        <begin position="27"/>
        <end position="299"/>
    </location>
</feature>
<evidence type="ECO:0008006" key="5">
    <source>
        <dbReference type="Google" id="ProtNLM"/>
    </source>
</evidence>
<evidence type="ECO:0000256" key="1">
    <source>
        <dbReference type="SAM" id="MobiDB-lite"/>
    </source>
</evidence>
<reference evidence="3 4" key="1">
    <citation type="submission" date="2018-07" db="EMBL/GenBank/DDBJ databases">
        <title>Draft genome of the type strain Streptomyces armeniacus ATCC 15676.</title>
        <authorList>
            <person name="Labana P."/>
            <person name="Gosse J.T."/>
            <person name="Boddy C.N."/>
        </authorList>
    </citation>
    <scope>NUCLEOTIDE SEQUENCE [LARGE SCALE GENOMIC DNA]</scope>
    <source>
        <strain evidence="3 4">ATCC 15676</strain>
    </source>
</reference>
<feature type="region of interest" description="Disordered" evidence="1">
    <location>
        <begin position="166"/>
        <end position="191"/>
    </location>
</feature>
<sequence length="299" mass="31560">MPKLSRRARTAAVSAALAAGLVTSLAVGLPAATAGPSDGAPETAAQHEGKQEQRQEQKYVFTDLTAGTDSVDYDNDEVTVSGRLFEKGPDGSPGAPAANESVDVVQAWENPYRGNEGDTTVYSPLGEAKTDAQGNFTLENAKVEERDRKEFKPVPGDFDVRLQAGHRVNPDGMADPSNWDGTGSWSTIKGHPSEARLNTAFKPGEPTPDGRKVTVEGTMERRTADGWAPLPGQLVSLGFQPDEGDDIDSETLTTGEKGEYSGTVTASSNGTVSAGATSWYDGAFLDMPDSRNSTPVEVP</sequence>
<dbReference type="RefSeq" id="WP_208880408.1">
    <property type="nucleotide sequence ID" value="NZ_CP031320.1"/>
</dbReference>
<dbReference type="EMBL" id="CP031320">
    <property type="protein sequence ID" value="AXK34744.1"/>
    <property type="molecule type" value="Genomic_DNA"/>
</dbReference>
<accession>A0A345XSX8</accession>
<gene>
    <name evidence="3" type="ORF">DVA86_20905</name>
</gene>
<feature type="compositionally biased region" description="Polar residues" evidence="1">
    <location>
        <begin position="262"/>
        <end position="272"/>
    </location>
</feature>
<feature type="region of interest" description="Disordered" evidence="1">
    <location>
        <begin position="238"/>
        <end position="272"/>
    </location>
</feature>